<dbReference type="InterPro" id="IPR022616">
    <property type="entry name" value="Glyco_hydro_4_C"/>
</dbReference>
<dbReference type="AlphaFoldDB" id="A0AAC8ZWL3"/>
<dbReference type="PANTHER" id="PTHR32092">
    <property type="entry name" value="6-PHOSPHO-BETA-GLUCOSIDASE-RELATED"/>
    <property type="match status" value="1"/>
</dbReference>
<dbReference type="Pfam" id="PF02056">
    <property type="entry name" value="Glyco_hydro_4"/>
    <property type="match status" value="1"/>
</dbReference>
<evidence type="ECO:0000313" key="15">
    <source>
        <dbReference type="Proteomes" id="UP000069935"/>
    </source>
</evidence>
<dbReference type="PRINTS" id="PR00732">
    <property type="entry name" value="GLHYDRLASE4"/>
</dbReference>
<dbReference type="GO" id="GO:0004553">
    <property type="term" value="F:hydrolase activity, hydrolyzing O-glycosyl compounds"/>
    <property type="evidence" value="ECO:0007669"/>
    <property type="project" value="InterPro"/>
</dbReference>
<name>A0AAC8ZWL3_9PROT</name>
<keyword evidence="10" id="KW-0408">Iron</keyword>
<keyword evidence="4 12" id="KW-0378">Hydrolase</keyword>
<dbReference type="GO" id="GO:0016616">
    <property type="term" value="F:oxidoreductase activity, acting on the CH-OH group of donors, NAD or NADP as acceptor"/>
    <property type="evidence" value="ECO:0007669"/>
    <property type="project" value="InterPro"/>
</dbReference>
<keyword evidence="6 10" id="KW-0464">Manganese</keyword>
<evidence type="ECO:0000256" key="5">
    <source>
        <dbReference type="ARBA" id="ARBA00023027"/>
    </source>
</evidence>
<dbReference type="Proteomes" id="UP000069935">
    <property type="component" value="Chromosome 6"/>
</dbReference>
<dbReference type="Gene3D" id="3.90.1820.10">
    <property type="entry name" value="AglA-like glucosidase"/>
    <property type="match status" value="1"/>
</dbReference>
<feature type="site" description="Increases basicity of active site Tyr" evidence="11">
    <location>
        <position position="120"/>
    </location>
</feature>
<evidence type="ECO:0000256" key="10">
    <source>
        <dbReference type="PIRSR" id="PIRSR601088-3"/>
    </source>
</evidence>
<organism evidence="14 15">
    <name type="scientific">Azospirillum thiophilum</name>
    <dbReference type="NCBI Taxonomy" id="528244"/>
    <lineage>
        <taxon>Bacteria</taxon>
        <taxon>Pseudomonadati</taxon>
        <taxon>Pseudomonadota</taxon>
        <taxon>Alphaproteobacteria</taxon>
        <taxon>Rhodospirillales</taxon>
        <taxon>Azospirillaceae</taxon>
        <taxon>Azospirillum</taxon>
    </lineage>
</organism>
<feature type="binding site" evidence="10">
    <location>
        <position position="179"/>
    </location>
    <ligand>
        <name>Mn(2+)</name>
        <dbReference type="ChEBI" id="CHEBI:29035"/>
    </ligand>
</feature>
<feature type="binding site" evidence="10">
    <location>
        <position position="209"/>
    </location>
    <ligand>
        <name>Mn(2+)</name>
        <dbReference type="ChEBI" id="CHEBI:29035"/>
    </ligand>
</feature>
<evidence type="ECO:0000256" key="7">
    <source>
        <dbReference type="ARBA" id="ARBA00023277"/>
    </source>
</evidence>
<reference evidence="15" key="1">
    <citation type="submission" date="2015-08" db="EMBL/GenBank/DDBJ databases">
        <title>Complete Genome Sequence of Azospirillum thiophilum BV-S.</title>
        <authorList>
            <person name="Fomenkov A."/>
            <person name="Vincze T."/>
            <person name="Grabovich M."/>
            <person name="Dubinina G."/>
            <person name="Orlova M."/>
            <person name="Belousova E."/>
            <person name="Roberts R.J."/>
        </authorList>
    </citation>
    <scope>NUCLEOTIDE SEQUENCE [LARGE SCALE GENOMIC DNA]</scope>
    <source>
        <strain evidence="15">BV-S</strain>
    </source>
</reference>
<evidence type="ECO:0000256" key="1">
    <source>
        <dbReference type="ARBA" id="ARBA00001936"/>
    </source>
</evidence>
<evidence type="ECO:0000256" key="3">
    <source>
        <dbReference type="ARBA" id="ARBA00022723"/>
    </source>
</evidence>
<evidence type="ECO:0000256" key="11">
    <source>
        <dbReference type="PIRSR" id="PIRSR601088-4"/>
    </source>
</evidence>
<comment type="cofactor">
    <cofactor evidence="1">
        <name>Mn(2+)</name>
        <dbReference type="ChEBI" id="CHEBI:29035"/>
    </cofactor>
</comment>
<evidence type="ECO:0000256" key="4">
    <source>
        <dbReference type="ARBA" id="ARBA00022801"/>
    </source>
</evidence>
<evidence type="ECO:0000256" key="9">
    <source>
        <dbReference type="PIRSR" id="PIRSR601088-2"/>
    </source>
</evidence>
<evidence type="ECO:0000256" key="2">
    <source>
        <dbReference type="ARBA" id="ARBA00010141"/>
    </source>
</evidence>
<sequence length="435" mass="47070">MANTTKIVFIGAGSAAFGLSLFQDLFSSADLAGSTLTLVDTDRDALDRMAALAGVMNRQGGNEGGGGSGAGIVIETTTDRKAALQGAGFVLCAVAIERNRLWKLDFEVPRKHGVHHTLGENGGPGGLFFTLRTLPLIVDIARDVEAICPDALFINLSNPESRIVLGLSRCTGVRTLGMCHGIFLARWFICQILGMAEKEVDVWGAGLNHFQWLTAIREKATGRDLYPLLREREAAHDPSFTPLARRLFHAFGLWVTPSDDHTGEFLPYGWEAGEHGFDFRHDEEGRVILRDLMDGVIDGSRPLPDDWTRPSWGERAVAVIDGMLHNRKRFIESGIVINRGVVPGLPDELAVEVPLVADAAGVHPVSLGRLPDGILKLLTVQAGVQQLSVEAALHGSKELALQALLIDPVITSSTAAAAILDELWEANRPYIRSCL</sequence>
<evidence type="ECO:0000259" key="13">
    <source>
        <dbReference type="Pfam" id="PF11975"/>
    </source>
</evidence>
<evidence type="ECO:0000313" key="14">
    <source>
        <dbReference type="EMBL" id="ALG75190.1"/>
    </source>
</evidence>
<comment type="cofactor">
    <cofactor evidence="12">
        <name>NAD(+)</name>
        <dbReference type="ChEBI" id="CHEBI:57540"/>
    </cofactor>
    <text evidence="12">Binds 1 NAD(+) per subunit.</text>
</comment>
<dbReference type="EMBL" id="CP012406">
    <property type="protein sequence ID" value="ALG75190.1"/>
    <property type="molecule type" value="Genomic_DNA"/>
</dbReference>
<dbReference type="RefSeq" id="WP_045585139.1">
    <property type="nucleotide sequence ID" value="NZ_CP012406.1"/>
</dbReference>
<keyword evidence="10" id="KW-0533">Nickel</keyword>
<keyword evidence="10" id="KW-0170">Cobalt</keyword>
<comment type="similarity">
    <text evidence="2 12">Belongs to the glycosyl hydrolase 4 family.</text>
</comment>
<proteinExistence type="inferred from homology"/>
<evidence type="ECO:0000256" key="8">
    <source>
        <dbReference type="ARBA" id="ARBA00023295"/>
    </source>
</evidence>
<keyword evidence="7" id="KW-0119">Carbohydrate metabolism</keyword>
<dbReference type="InterPro" id="IPR001088">
    <property type="entry name" value="Glyco_hydro_4"/>
</dbReference>
<protein>
    <submittedName>
        <fullName evidence="14">Alpha gluctosidase galactosidase</fullName>
    </submittedName>
</protein>
<dbReference type="SUPFAM" id="SSF56327">
    <property type="entry name" value="LDH C-terminal domain-like"/>
    <property type="match status" value="1"/>
</dbReference>
<dbReference type="SUPFAM" id="SSF51735">
    <property type="entry name" value="NAD(P)-binding Rossmann-fold domains"/>
    <property type="match status" value="1"/>
</dbReference>
<gene>
    <name evidence="14" type="ORF">AL072_30105</name>
</gene>
<dbReference type="GO" id="GO:0046872">
    <property type="term" value="F:metal ion binding"/>
    <property type="evidence" value="ECO:0007669"/>
    <property type="project" value="UniProtKB-KW"/>
</dbReference>
<dbReference type="Pfam" id="PF11975">
    <property type="entry name" value="Glyco_hydro_4C"/>
    <property type="match status" value="1"/>
</dbReference>
<feature type="domain" description="Glycosyl hydrolase family 4 C-terminal" evidence="13">
    <location>
        <begin position="205"/>
        <end position="409"/>
    </location>
</feature>
<accession>A0AAC8ZWL3</accession>
<dbReference type="GO" id="GO:0005975">
    <property type="term" value="P:carbohydrate metabolic process"/>
    <property type="evidence" value="ECO:0007669"/>
    <property type="project" value="InterPro"/>
</dbReference>
<keyword evidence="5 12" id="KW-0520">NAD</keyword>
<feature type="binding site" evidence="9">
    <location>
        <position position="158"/>
    </location>
    <ligand>
        <name>substrate</name>
    </ligand>
</feature>
<dbReference type="InterPro" id="IPR036291">
    <property type="entry name" value="NAD(P)-bd_dom_sf"/>
</dbReference>
<dbReference type="InterPro" id="IPR053715">
    <property type="entry name" value="GH4_Enzyme_sf"/>
</dbReference>
<keyword evidence="8 12" id="KW-0326">Glycosidase</keyword>
<keyword evidence="15" id="KW-1185">Reference proteome</keyword>
<evidence type="ECO:0000256" key="12">
    <source>
        <dbReference type="RuleBase" id="RU361152"/>
    </source>
</evidence>
<evidence type="ECO:0000256" key="6">
    <source>
        <dbReference type="ARBA" id="ARBA00023211"/>
    </source>
</evidence>
<keyword evidence="3 10" id="KW-0479">Metal-binding</keyword>
<dbReference type="KEGG" id="ati:AL072_30105"/>
<dbReference type="PANTHER" id="PTHR32092:SF6">
    <property type="entry name" value="ALPHA-GALACTOSIDASE"/>
    <property type="match status" value="1"/>
</dbReference>
<reference evidence="14 15" key="2">
    <citation type="journal article" date="2016" name="Genome Announc.">
        <title>Complete Genome Sequence of a Strain of Azospirillum thiophilum Isolated from a Sulfide Spring.</title>
        <authorList>
            <person name="Fomenkov A."/>
            <person name="Vincze T."/>
            <person name="Grabovich M."/>
            <person name="Anton B.P."/>
            <person name="Dubinina G."/>
            <person name="Orlova M."/>
            <person name="Belousova E."/>
            <person name="Roberts R.J."/>
        </authorList>
    </citation>
    <scope>NUCLEOTIDE SEQUENCE [LARGE SCALE GENOMIC DNA]</scope>
    <source>
        <strain evidence="14 15">BV-S</strain>
    </source>
</reference>
<dbReference type="InterPro" id="IPR015955">
    <property type="entry name" value="Lactate_DH/Glyco_Ohase_4_C"/>
</dbReference>